<accession>A0ABY2AGS8</accession>
<reference evidence="1 2" key="1">
    <citation type="submission" date="2019-02" db="EMBL/GenBank/DDBJ databases">
        <title>Corallincola luteus sp. nov., a marine bacterium isolated from surface sediment of Bohai Sea in China.</title>
        <authorList>
            <person name="Ren Q."/>
        </authorList>
    </citation>
    <scope>NUCLEOTIDE SEQUENCE [LARGE SCALE GENOMIC DNA]</scope>
    <source>
        <strain evidence="1 2">DASS28</strain>
    </source>
</reference>
<proteinExistence type="predicted"/>
<evidence type="ECO:0000313" key="1">
    <source>
        <dbReference type="EMBL" id="TCI01793.1"/>
    </source>
</evidence>
<evidence type="ECO:0008006" key="3">
    <source>
        <dbReference type="Google" id="ProtNLM"/>
    </source>
</evidence>
<protein>
    <recommendedName>
        <fullName evidence="3">LRAT domain-containing protein</fullName>
    </recommendedName>
</protein>
<sequence>MKATVYVWPRKDQNVGHAAMKIGSTYISFWPADGIGKPQAKKGLKMKLSHAGTSVTSYRVDCDAEGGRQPIAIEINNFDAESALAYWQQIRRDGVRYQLRKKNCSSIVAECIHAGTNRKPSFQPKAEEYGRFGSVFGYGIWTPAQVLRYATEVNKA</sequence>
<dbReference type="Proteomes" id="UP000292554">
    <property type="component" value="Unassembled WGS sequence"/>
</dbReference>
<name>A0ABY2AGS8_9GAMM</name>
<comment type="caution">
    <text evidence="1">The sequence shown here is derived from an EMBL/GenBank/DDBJ whole genome shotgun (WGS) entry which is preliminary data.</text>
</comment>
<gene>
    <name evidence="1" type="ORF">EZV61_16110</name>
</gene>
<organism evidence="1 2">
    <name type="scientific">Corallincola luteus</name>
    <dbReference type="NCBI Taxonomy" id="1775177"/>
    <lineage>
        <taxon>Bacteria</taxon>
        <taxon>Pseudomonadati</taxon>
        <taxon>Pseudomonadota</taxon>
        <taxon>Gammaproteobacteria</taxon>
        <taxon>Alteromonadales</taxon>
        <taxon>Psychromonadaceae</taxon>
        <taxon>Corallincola</taxon>
    </lineage>
</organism>
<dbReference type="EMBL" id="SJXE01000010">
    <property type="protein sequence ID" value="TCI01793.1"/>
    <property type="molecule type" value="Genomic_DNA"/>
</dbReference>
<dbReference type="RefSeq" id="WP_131416968.1">
    <property type="nucleotide sequence ID" value="NZ_SJXE01000010.1"/>
</dbReference>
<evidence type="ECO:0000313" key="2">
    <source>
        <dbReference type="Proteomes" id="UP000292554"/>
    </source>
</evidence>
<keyword evidence="2" id="KW-1185">Reference proteome</keyword>